<dbReference type="OrthoDB" id="360521at2759"/>
<dbReference type="GO" id="GO:0000439">
    <property type="term" value="C:transcription factor TFIIH core complex"/>
    <property type="evidence" value="ECO:0007669"/>
    <property type="project" value="InterPro"/>
</dbReference>
<name>A0A397TGV7_9GLOM</name>
<dbReference type="PANTHER" id="PTHR12856">
    <property type="entry name" value="TRANSCRIPTION INITIATION FACTOR IIH-RELATED"/>
    <property type="match status" value="1"/>
</dbReference>
<dbReference type="STRING" id="658196.A0A397TGV7"/>
<dbReference type="SMART" id="SM00751">
    <property type="entry name" value="BSD"/>
    <property type="match status" value="1"/>
</dbReference>
<dbReference type="InterPro" id="IPR005607">
    <property type="entry name" value="BSD_dom"/>
</dbReference>
<evidence type="ECO:0000313" key="10">
    <source>
        <dbReference type="Proteomes" id="UP000265703"/>
    </source>
</evidence>
<dbReference type="SUPFAM" id="SSF140383">
    <property type="entry name" value="BSD domain-like"/>
    <property type="match status" value="2"/>
</dbReference>
<evidence type="ECO:0000256" key="1">
    <source>
        <dbReference type="ARBA" id="ARBA00004123"/>
    </source>
</evidence>
<keyword evidence="6" id="KW-0539">Nucleus</keyword>
<comment type="caution">
    <text evidence="9">The sequence shown here is derived from an EMBL/GenBank/DDBJ whole genome shotgun (WGS) entry which is preliminary data.</text>
</comment>
<feature type="compositionally biased region" description="Low complexity" evidence="7">
    <location>
        <begin position="103"/>
        <end position="136"/>
    </location>
</feature>
<feature type="compositionally biased region" description="Polar residues" evidence="7">
    <location>
        <begin position="211"/>
        <end position="223"/>
    </location>
</feature>
<accession>A0A397TGV7</accession>
<dbReference type="Gene3D" id="2.30.29.30">
    <property type="entry name" value="Pleckstrin-homology domain (PH domain)/Phosphotyrosine-binding domain (PTB)"/>
    <property type="match status" value="1"/>
</dbReference>
<feature type="compositionally biased region" description="Polar residues" evidence="7">
    <location>
        <begin position="137"/>
        <end position="151"/>
    </location>
</feature>
<evidence type="ECO:0000256" key="3">
    <source>
        <dbReference type="ARBA" id="ARBA00022737"/>
    </source>
</evidence>
<dbReference type="Proteomes" id="UP000265703">
    <property type="component" value="Unassembled WGS sequence"/>
</dbReference>
<dbReference type="GO" id="GO:0006289">
    <property type="term" value="P:nucleotide-excision repair"/>
    <property type="evidence" value="ECO:0007669"/>
    <property type="project" value="InterPro"/>
</dbReference>
<dbReference type="Pfam" id="PF03909">
    <property type="entry name" value="BSD"/>
    <property type="match status" value="1"/>
</dbReference>
<dbReference type="EMBL" id="QKYT01000029">
    <property type="protein sequence ID" value="RIA97490.1"/>
    <property type="molecule type" value="Genomic_DNA"/>
</dbReference>
<comment type="subcellular location">
    <subcellularLocation>
        <location evidence="1">Nucleus</location>
    </subcellularLocation>
</comment>
<comment type="similarity">
    <text evidence="2">Belongs to the TFB1 family.</text>
</comment>
<sequence length="650" mass="74236">MEKEILLTTPASYQDRGGMLTLFPKRLQWSVQGENSPTIDTAISEIKNFFVGKQNLAEAKFRIKCTDNNNQEITHTFTLNSQSAWKDLETIKAQVKNKGQGRSAAPSPAPQRSAATSPVHYKSAAPSPASGGSSPAVWNNNKNGATTNGRNGTLPLRKVPTAKEISLRKNLLMRDKKLADQHRMLVVEQKCIAEEEFWELRKNLLRDQDTRTSQQKGRSSTMPNLRPVTEEGGEAKINITPQLINEIFEEYPRVKIAYDKNVPNRISEEAFWKRYVHSRFNDRNRGTTSVANDDIFDKCWAETEDDLNQEREHGRKRLKISNLRDLSATSEDHMEIDFAPDITMRAGQGKILSLLRRNNRHGERILETSCEKSRRYMEAVAQQQKKEIYTEDIVMDDLIEEESPSTYKLDITDQREYFASQASEIDNDIVMVDADQSSIKHQSSIEVLSKFRDSFRSWNPNLTKSLFPRKVEIPIPNLVTKECNEMIEDKQNRMRESKPKIENLPQKIEKEINVIQLMGNEFLRHFWASVDSNVKEKMEKNKRMIEQLRSILLKIDHISELQPDDDNKQGPTLPNGASNISINTIQKGQRLDKEQRSVAINGKRLKVSSRASSGSSEQVSGNILDSSDSPSIDSEWKDALIQAQQARYFI</sequence>
<gene>
    <name evidence="9" type="ORF">C1645_814069</name>
</gene>
<keyword evidence="10" id="KW-1185">Reference proteome</keyword>
<dbReference type="InterPro" id="IPR035925">
    <property type="entry name" value="BSD_dom_sf"/>
</dbReference>
<evidence type="ECO:0000313" key="9">
    <source>
        <dbReference type="EMBL" id="RIA97490.1"/>
    </source>
</evidence>
<dbReference type="InterPro" id="IPR027079">
    <property type="entry name" value="Tfb1/GTF2H1"/>
</dbReference>
<dbReference type="PROSITE" id="PS50858">
    <property type="entry name" value="BSD"/>
    <property type="match status" value="1"/>
</dbReference>
<feature type="compositionally biased region" description="Polar residues" evidence="7">
    <location>
        <begin position="609"/>
        <end position="624"/>
    </location>
</feature>
<keyword evidence="4" id="KW-0805">Transcription regulation</keyword>
<reference evidence="9 10" key="1">
    <citation type="submission" date="2018-06" db="EMBL/GenBank/DDBJ databases">
        <title>Comparative genomics reveals the genomic features of Rhizophagus irregularis, R. cerebriforme, R. diaphanum and Gigaspora rosea, and their symbiotic lifestyle signature.</title>
        <authorList>
            <person name="Morin E."/>
            <person name="San Clemente H."/>
            <person name="Chen E.C.H."/>
            <person name="De La Providencia I."/>
            <person name="Hainaut M."/>
            <person name="Kuo A."/>
            <person name="Kohler A."/>
            <person name="Murat C."/>
            <person name="Tang N."/>
            <person name="Roy S."/>
            <person name="Loubradou J."/>
            <person name="Henrissat B."/>
            <person name="Grigoriev I.V."/>
            <person name="Corradi N."/>
            <person name="Roux C."/>
            <person name="Martin F.M."/>
        </authorList>
    </citation>
    <scope>NUCLEOTIDE SEQUENCE [LARGE SCALE GENOMIC DNA]</scope>
    <source>
        <strain evidence="9 10">DAOM 227022</strain>
    </source>
</reference>
<dbReference type="CDD" id="cd13229">
    <property type="entry name" value="PH_TFIIH"/>
    <property type="match status" value="1"/>
</dbReference>
<evidence type="ECO:0000256" key="2">
    <source>
        <dbReference type="ARBA" id="ARBA00009448"/>
    </source>
</evidence>
<evidence type="ECO:0000256" key="5">
    <source>
        <dbReference type="ARBA" id="ARBA00023163"/>
    </source>
</evidence>
<evidence type="ECO:0000256" key="6">
    <source>
        <dbReference type="ARBA" id="ARBA00023242"/>
    </source>
</evidence>
<dbReference type="GO" id="GO:0006351">
    <property type="term" value="P:DNA-templated transcription"/>
    <property type="evidence" value="ECO:0007669"/>
    <property type="project" value="InterPro"/>
</dbReference>
<evidence type="ECO:0000256" key="7">
    <source>
        <dbReference type="SAM" id="MobiDB-lite"/>
    </source>
</evidence>
<protein>
    <recommendedName>
        <fullName evidence="8">BSD domain-containing protein</fullName>
    </recommendedName>
</protein>
<evidence type="ECO:0000259" key="8">
    <source>
        <dbReference type="PROSITE" id="PS50858"/>
    </source>
</evidence>
<feature type="region of interest" description="Disordered" evidence="7">
    <location>
        <begin position="95"/>
        <end position="158"/>
    </location>
</feature>
<feature type="region of interest" description="Disordered" evidence="7">
    <location>
        <begin position="208"/>
        <end position="230"/>
    </location>
</feature>
<dbReference type="InterPro" id="IPR011993">
    <property type="entry name" value="PH-like_dom_sf"/>
</dbReference>
<feature type="domain" description="BSD" evidence="8">
    <location>
        <begin position="231"/>
        <end position="283"/>
    </location>
</feature>
<keyword evidence="3" id="KW-0677">Repeat</keyword>
<dbReference type="Pfam" id="PF08567">
    <property type="entry name" value="PH_TFIIH"/>
    <property type="match status" value="1"/>
</dbReference>
<proteinExistence type="inferred from homology"/>
<organism evidence="9 10">
    <name type="scientific">Glomus cerebriforme</name>
    <dbReference type="NCBI Taxonomy" id="658196"/>
    <lineage>
        <taxon>Eukaryota</taxon>
        <taxon>Fungi</taxon>
        <taxon>Fungi incertae sedis</taxon>
        <taxon>Mucoromycota</taxon>
        <taxon>Glomeromycotina</taxon>
        <taxon>Glomeromycetes</taxon>
        <taxon>Glomerales</taxon>
        <taxon>Glomeraceae</taxon>
        <taxon>Glomus</taxon>
    </lineage>
</organism>
<evidence type="ECO:0000256" key="4">
    <source>
        <dbReference type="ARBA" id="ARBA00023015"/>
    </source>
</evidence>
<feature type="region of interest" description="Disordered" evidence="7">
    <location>
        <begin position="562"/>
        <end position="632"/>
    </location>
</feature>
<dbReference type="AlphaFoldDB" id="A0A397TGV7"/>
<keyword evidence="5" id="KW-0804">Transcription</keyword>
<feature type="compositionally biased region" description="Polar residues" evidence="7">
    <location>
        <begin position="569"/>
        <end position="587"/>
    </location>
</feature>
<dbReference type="InterPro" id="IPR013876">
    <property type="entry name" value="TFIIH_BTF_p62_N"/>
</dbReference>